<dbReference type="InterPro" id="IPR011009">
    <property type="entry name" value="Kinase-like_dom_sf"/>
</dbReference>
<dbReference type="OMA" id="QFNENSW"/>
<dbReference type="VEuPathDB" id="PiroplasmaDB:BMR1_03g01970"/>
<dbReference type="SUPFAM" id="SSF56112">
    <property type="entry name" value="Protein kinase-like (PK-like)"/>
    <property type="match status" value="1"/>
</dbReference>
<dbReference type="InterPro" id="IPR011992">
    <property type="entry name" value="EF-hand-dom_pair"/>
</dbReference>
<comment type="cofactor">
    <cofactor evidence="1">
        <name>Mg(2+)</name>
        <dbReference type="ChEBI" id="CHEBI:18420"/>
    </cofactor>
</comment>
<proteinExistence type="inferred from homology"/>
<dbReference type="GO" id="GO:0005524">
    <property type="term" value="F:ATP binding"/>
    <property type="evidence" value="ECO:0007669"/>
    <property type="project" value="UniProtKB-KW"/>
</dbReference>
<dbReference type="FunFam" id="1.10.510.10:FF:000571">
    <property type="entry name" value="Maternal embryonic leucine zipper kinase"/>
    <property type="match status" value="1"/>
</dbReference>
<evidence type="ECO:0000256" key="1">
    <source>
        <dbReference type="ARBA" id="ARBA00001946"/>
    </source>
</evidence>
<dbReference type="EC" id="2.7.11.1" evidence="11"/>
<dbReference type="PANTHER" id="PTHR24349">
    <property type="entry name" value="SERINE/THREONINE-PROTEIN KINASE"/>
    <property type="match status" value="1"/>
</dbReference>
<keyword evidence="8" id="KW-0067">ATP-binding</keyword>
<keyword evidence="12" id="KW-1185">Reference proteome</keyword>
<keyword evidence="4 11" id="KW-0808">Transferase</keyword>
<gene>
    <name evidence="11" type="ORF">BMR1_03g01970</name>
</gene>
<evidence type="ECO:0000256" key="7">
    <source>
        <dbReference type="ARBA" id="ARBA00022837"/>
    </source>
</evidence>
<dbReference type="CDD" id="cd05117">
    <property type="entry name" value="STKc_CAMK"/>
    <property type="match status" value="1"/>
</dbReference>
<reference evidence="11 12" key="1">
    <citation type="journal article" date="2012" name="Nucleic Acids Res.">
        <title>Sequencing of the smallest Apicomplexan genome from the human pathogen Babesia microti.</title>
        <authorList>
            <person name="Cornillot E."/>
            <person name="Hadj-Kaddour K."/>
            <person name="Dassouli A."/>
            <person name="Noel B."/>
            <person name="Ranwez V."/>
            <person name="Vacherie B."/>
            <person name="Augagneur Y."/>
            <person name="Bres V."/>
            <person name="Duclos A."/>
            <person name="Randazzo S."/>
            <person name="Carcy B."/>
            <person name="Debierre-Grockiego F."/>
            <person name="Delbecq S."/>
            <person name="Moubri-Menage K."/>
            <person name="Shams-Eldin H."/>
            <person name="Usmani-Brown S."/>
            <person name="Bringaud F."/>
            <person name="Wincker P."/>
            <person name="Vivares C.P."/>
            <person name="Schwarz R.T."/>
            <person name="Schetters T.P."/>
            <person name="Krause P.J."/>
            <person name="Gorenflot A."/>
            <person name="Berry V."/>
            <person name="Barbe V."/>
            <person name="Ben Mamoun C."/>
        </authorList>
    </citation>
    <scope>NUCLEOTIDE SEQUENCE [LARGE SCALE GENOMIC DNA]</scope>
    <source>
        <strain evidence="11 12">RI</strain>
    </source>
</reference>
<dbReference type="KEGG" id="bmic:BMR1_03g01970"/>
<dbReference type="Gene3D" id="3.30.200.20">
    <property type="entry name" value="Phosphorylase Kinase, domain 1"/>
    <property type="match status" value="1"/>
</dbReference>
<evidence type="ECO:0000256" key="6">
    <source>
        <dbReference type="ARBA" id="ARBA00022777"/>
    </source>
</evidence>
<reference evidence="11 12" key="2">
    <citation type="journal article" date="2013" name="PLoS ONE">
        <title>Whole genome mapping and re-organization of the nuclear and mitochondrial genomes of Babesia microti isolates.</title>
        <authorList>
            <person name="Cornillot E."/>
            <person name="Dassouli A."/>
            <person name="Garg A."/>
            <person name="Pachikara N."/>
            <person name="Randazzo S."/>
            <person name="Depoix D."/>
            <person name="Carcy B."/>
            <person name="Delbecq S."/>
            <person name="Frutos R."/>
            <person name="Silva J.C."/>
            <person name="Sutton R."/>
            <person name="Krause P.J."/>
            <person name="Mamoun C.B."/>
        </authorList>
    </citation>
    <scope>NUCLEOTIDE SEQUENCE [LARGE SCALE GENOMIC DNA]</scope>
    <source>
        <strain evidence="11 12">RI</strain>
    </source>
</reference>
<keyword evidence="5" id="KW-0547">Nucleotide-binding</keyword>
<dbReference type="Pfam" id="PF00069">
    <property type="entry name" value="Pkinase"/>
    <property type="match status" value="1"/>
</dbReference>
<dbReference type="InterPro" id="IPR018247">
    <property type="entry name" value="EF_Hand_1_Ca_BS"/>
</dbReference>
<dbReference type="OrthoDB" id="40902at2759"/>
<comment type="subunit">
    <text evidence="2">Monomer.</text>
</comment>
<dbReference type="SMART" id="SM00220">
    <property type="entry name" value="S_TKc"/>
    <property type="match status" value="1"/>
</dbReference>
<feature type="domain" description="Protein kinase" evidence="10">
    <location>
        <begin position="107"/>
        <end position="363"/>
    </location>
</feature>
<evidence type="ECO:0000256" key="4">
    <source>
        <dbReference type="ARBA" id="ARBA00022679"/>
    </source>
</evidence>
<evidence type="ECO:0000313" key="11">
    <source>
        <dbReference type="EMBL" id="CTQ40993.1"/>
    </source>
</evidence>
<dbReference type="Proteomes" id="UP000002899">
    <property type="component" value="Chromosome III"/>
</dbReference>
<keyword evidence="3" id="KW-0723">Serine/threonine-protein kinase</keyword>
<evidence type="ECO:0000256" key="2">
    <source>
        <dbReference type="ARBA" id="ARBA00011245"/>
    </source>
</evidence>
<keyword evidence="6 11" id="KW-0418">Kinase</keyword>
<dbReference type="Pfam" id="PF13202">
    <property type="entry name" value="EF-hand_5"/>
    <property type="match status" value="1"/>
</dbReference>
<evidence type="ECO:0000259" key="10">
    <source>
        <dbReference type="PROSITE" id="PS50011"/>
    </source>
</evidence>
<dbReference type="InterPro" id="IPR050205">
    <property type="entry name" value="CDPK_Ser/Thr_kinases"/>
</dbReference>
<sequence length="542" mass="62172">MGNCGSREKLLLPASKCESNEELEGKLVVKHTITPDLCDAFLYIPQTIFHEIKQVNSIHHKPPLHISEYFNFTLVWPPLCWPHSQILTRDIWTSRLINLHDLSTKYTISTTSIGVGVCGSVRQVVNRITQKIYALKSFQTKDAPRKKLTNIYNEAAIHGQLDHPHIVLLREIYDNKDGLHLIVEYCYGKELYRRLDSYKRFNESYAKKLTTQILLALNYLHSNGICHRDLKLENCVLSTLQVDSNLKLIDFGFARLFKKGLPMSAMHGTVYYVSPEVIDGCYNEACDIWSLGVIVYMMLSGKPPFNGSSDKEILLRIKREKIQFTGARWSGISNLAIDFIKQLLNRDETSRASAKDALKHSWLAECIYEMESHKIPKGILEHLVNFSKSSPFYRVICSLHSLEIDRSLIYDIQLAFFKFNSSFSGTISLQEFQSIMCPELGLTALEAEQVFKKLLFRGKPELHFSEFIAATIEYKSKLDYTNTSFLYKKLDVQNQGYLDLRSFLLVLGDKFNDTSTVDIFKQADINKDGILDFTEFYKAITA</sequence>
<dbReference type="GO" id="GO:0004674">
    <property type="term" value="F:protein serine/threonine kinase activity"/>
    <property type="evidence" value="ECO:0007669"/>
    <property type="project" value="UniProtKB-KW"/>
</dbReference>
<evidence type="ECO:0000256" key="3">
    <source>
        <dbReference type="ARBA" id="ARBA00022527"/>
    </source>
</evidence>
<dbReference type="PROSITE" id="PS00018">
    <property type="entry name" value="EF_HAND_1"/>
    <property type="match status" value="1"/>
</dbReference>
<dbReference type="PROSITE" id="PS50011">
    <property type="entry name" value="PROTEIN_KINASE_DOM"/>
    <property type="match status" value="1"/>
</dbReference>
<name>A0A0K3AQU5_BABMR</name>
<dbReference type="EMBL" id="LN871598">
    <property type="protein sequence ID" value="CTQ40993.1"/>
    <property type="molecule type" value="Genomic_DNA"/>
</dbReference>
<dbReference type="PROSITE" id="PS00108">
    <property type="entry name" value="PROTEIN_KINASE_ST"/>
    <property type="match status" value="1"/>
</dbReference>
<evidence type="ECO:0000313" key="12">
    <source>
        <dbReference type="Proteomes" id="UP000002899"/>
    </source>
</evidence>
<keyword evidence="7" id="KW-0106">Calcium</keyword>
<evidence type="ECO:0000256" key="5">
    <source>
        <dbReference type="ARBA" id="ARBA00022741"/>
    </source>
</evidence>
<dbReference type="AlphaFoldDB" id="A0A0K3AQU5"/>
<evidence type="ECO:0000256" key="9">
    <source>
        <dbReference type="ARBA" id="ARBA00024334"/>
    </source>
</evidence>
<dbReference type="InterPro" id="IPR008271">
    <property type="entry name" value="Ser/Thr_kinase_AS"/>
</dbReference>
<protein>
    <submittedName>
        <fullName evidence="11">Calcium-dependent protein kinase 2</fullName>
        <ecNumber evidence="11">2.7.11.1</ecNumber>
    </submittedName>
</protein>
<dbReference type="GeneID" id="24425035"/>
<evidence type="ECO:0000256" key="8">
    <source>
        <dbReference type="ARBA" id="ARBA00022840"/>
    </source>
</evidence>
<organism evidence="11 12">
    <name type="scientific">Babesia microti (strain RI)</name>
    <dbReference type="NCBI Taxonomy" id="1133968"/>
    <lineage>
        <taxon>Eukaryota</taxon>
        <taxon>Sar</taxon>
        <taxon>Alveolata</taxon>
        <taxon>Apicomplexa</taxon>
        <taxon>Aconoidasida</taxon>
        <taxon>Piroplasmida</taxon>
        <taxon>Babesiidae</taxon>
        <taxon>Babesia</taxon>
    </lineage>
</organism>
<dbReference type="Gene3D" id="1.10.238.10">
    <property type="entry name" value="EF-hand"/>
    <property type="match status" value="2"/>
</dbReference>
<reference evidence="11 12" key="3">
    <citation type="journal article" date="2016" name="Sci. Rep.">
        <title>Genome-wide diversity and gene expression profiling of Babesia microti isolates identify polymorphic genes that mediate host-pathogen interactions.</title>
        <authorList>
            <person name="Silva J.C."/>
            <person name="Cornillot E."/>
            <person name="McCracken C."/>
            <person name="Usmani-Brown S."/>
            <person name="Dwivedi A."/>
            <person name="Ifeonu O.O."/>
            <person name="Crabtree J."/>
            <person name="Gotia H.T."/>
            <person name="Virji A.Z."/>
            <person name="Reynes C."/>
            <person name="Colinge J."/>
            <person name="Kumar V."/>
            <person name="Lawres L."/>
            <person name="Pazzi J.E."/>
            <person name="Pablo J.V."/>
            <person name="Hung C."/>
            <person name="Brancato J."/>
            <person name="Kumari P."/>
            <person name="Orvis J."/>
            <person name="Tretina K."/>
            <person name="Chibucos M."/>
            <person name="Ott S."/>
            <person name="Sadzewicz L."/>
            <person name="Sengamalay N."/>
            <person name="Shetty A.C."/>
            <person name="Su Q."/>
            <person name="Tallon L."/>
            <person name="Fraser C.M."/>
            <person name="Frutos R."/>
            <person name="Molina D.M."/>
            <person name="Krause P.J."/>
            <person name="Ben Mamoun C."/>
        </authorList>
    </citation>
    <scope>NUCLEOTIDE SEQUENCE [LARGE SCALE GENOMIC DNA]</scope>
    <source>
        <strain evidence="11 12">RI</strain>
    </source>
</reference>
<dbReference type="GO" id="GO:0005509">
    <property type="term" value="F:calcium ion binding"/>
    <property type="evidence" value="ECO:0007669"/>
    <property type="project" value="InterPro"/>
</dbReference>
<comment type="similarity">
    <text evidence="9">Belongs to the protein kinase superfamily. Ser/Thr protein kinase family. CDPK subfamily.</text>
</comment>
<accession>A0A0K3AQU5</accession>
<dbReference type="Gene3D" id="1.10.510.10">
    <property type="entry name" value="Transferase(Phosphotransferase) domain 1"/>
    <property type="match status" value="1"/>
</dbReference>
<dbReference type="InterPro" id="IPR000719">
    <property type="entry name" value="Prot_kinase_dom"/>
</dbReference>
<dbReference type="InterPro" id="IPR002048">
    <property type="entry name" value="EF_hand_dom"/>
</dbReference>
<dbReference type="RefSeq" id="XP_012649004.1">
    <property type="nucleotide sequence ID" value="XM_012793550.1"/>
</dbReference>
<dbReference type="SUPFAM" id="SSF47473">
    <property type="entry name" value="EF-hand"/>
    <property type="match status" value="1"/>
</dbReference>